<feature type="compositionally biased region" description="Low complexity" evidence="1">
    <location>
        <begin position="302"/>
        <end position="326"/>
    </location>
</feature>
<protein>
    <recommendedName>
        <fullName evidence="4">DDH domain-containing protein</fullName>
    </recommendedName>
</protein>
<gene>
    <name evidence="2" type="ORF">A3C24_02885</name>
</gene>
<organism evidence="2 3">
    <name type="scientific">Candidatus Roizmanbacteria bacterium RIFCSPHIGHO2_02_FULL_37_24</name>
    <dbReference type="NCBI Taxonomy" id="1802037"/>
    <lineage>
        <taxon>Bacteria</taxon>
        <taxon>Candidatus Roizmaniibacteriota</taxon>
    </lineage>
</organism>
<dbReference type="Gene3D" id="3.90.1640.10">
    <property type="entry name" value="inorganic pyrophosphatase (n-terminal core)"/>
    <property type="match status" value="1"/>
</dbReference>
<dbReference type="PANTHER" id="PTHR47618">
    <property type="entry name" value="BIFUNCTIONAL OLIGORIBONUCLEASE AND PAP PHOSPHATASE NRNA"/>
    <property type="match status" value="1"/>
</dbReference>
<comment type="caution">
    <text evidence="2">The sequence shown here is derived from an EMBL/GenBank/DDBJ whole genome shotgun (WGS) entry which is preliminary data.</text>
</comment>
<proteinExistence type="predicted"/>
<feature type="region of interest" description="Disordered" evidence="1">
    <location>
        <begin position="281"/>
        <end position="377"/>
    </location>
</feature>
<dbReference type="InterPro" id="IPR038763">
    <property type="entry name" value="DHH_sf"/>
</dbReference>
<sequence>MKNDAEIARIVKILAERQSISICLPTNPTLDSIASGTALYLALLQMGKNASIACGGDGDIDRQSRIAGIDKIQTSLVSDGDNLVVSFPYTEGSVDKVTYNIEENAFNLIIQPREGSAKLDPKKVSFNYTGGRPDVIITIYTATLNSLGTLYTSNKDQFTGVEIINIDRHFTNANYGTVNYVDKKSASVSEMVLDIVKTLRINLDKNIATNLYAGIVSATNNFTAHSVSANTFEASAFLLNNGAVKSPIGISQSMQRGSQLPGNINVAQQSLQPQQYMQYPPQQPLQQRQPRMNQPFPQGSGQQPRPAQQQQVVQQPVMPQQQPEVEMVGDDYDEPVFDERGDVQQQPGTVEQKESKGEGQAPKEWLKPKIFKGTNLL</sequence>
<feature type="compositionally biased region" description="Low complexity" evidence="1">
    <location>
        <begin position="281"/>
        <end position="295"/>
    </location>
</feature>
<dbReference type="SUPFAM" id="SSF64182">
    <property type="entry name" value="DHH phosphoesterases"/>
    <property type="match status" value="1"/>
</dbReference>
<dbReference type="AlphaFoldDB" id="A0A1F7GY64"/>
<dbReference type="InterPro" id="IPR051319">
    <property type="entry name" value="Oligoribo/pAp-PDE_c-di-AMP_PDE"/>
</dbReference>
<dbReference type="Proteomes" id="UP000177159">
    <property type="component" value="Unassembled WGS sequence"/>
</dbReference>
<evidence type="ECO:0000313" key="2">
    <source>
        <dbReference type="EMBL" id="OGK24010.1"/>
    </source>
</evidence>
<dbReference type="EMBL" id="MFZM01000013">
    <property type="protein sequence ID" value="OGK24010.1"/>
    <property type="molecule type" value="Genomic_DNA"/>
</dbReference>
<feature type="compositionally biased region" description="Acidic residues" evidence="1">
    <location>
        <begin position="327"/>
        <end position="336"/>
    </location>
</feature>
<name>A0A1F7GY64_9BACT</name>
<dbReference type="PANTHER" id="PTHR47618:SF1">
    <property type="entry name" value="BIFUNCTIONAL OLIGORIBONUCLEASE AND PAP PHOSPHATASE NRNA"/>
    <property type="match status" value="1"/>
</dbReference>
<reference evidence="2 3" key="1">
    <citation type="journal article" date="2016" name="Nat. Commun.">
        <title>Thousands of microbial genomes shed light on interconnected biogeochemical processes in an aquifer system.</title>
        <authorList>
            <person name="Anantharaman K."/>
            <person name="Brown C.T."/>
            <person name="Hug L.A."/>
            <person name="Sharon I."/>
            <person name="Castelle C.J."/>
            <person name="Probst A.J."/>
            <person name="Thomas B.C."/>
            <person name="Singh A."/>
            <person name="Wilkins M.J."/>
            <person name="Karaoz U."/>
            <person name="Brodie E.L."/>
            <person name="Williams K.H."/>
            <person name="Hubbard S.S."/>
            <person name="Banfield J.F."/>
        </authorList>
    </citation>
    <scope>NUCLEOTIDE SEQUENCE [LARGE SCALE GENOMIC DNA]</scope>
</reference>
<evidence type="ECO:0000256" key="1">
    <source>
        <dbReference type="SAM" id="MobiDB-lite"/>
    </source>
</evidence>
<evidence type="ECO:0000313" key="3">
    <source>
        <dbReference type="Proteomes" id="UP000177159"/>
    </source>
</evidence>
<accession>A0A1F7GY64</accession>
<evidence type="ECO:0008006" key="4">
    <source>
        <dbReference type="Google" id="ProtNLM"/>
    </source>
</evidence>